<keyword evidence="1" id="KW-0698">rRNA processing</keyword>
<dbReference type="SUPFAM" id="SSF53098">
    <property type="entry name" value="Ribonuclease H-like"/>
    <property type="match status" value="1"/>
</dbReference>
<accession>A0A137NZC8</accession>
<dbReference type="PANTHER" id="PTHR12801:SF45">
    <property type="entry name" value="RNA EXONUCLEASE 4"/>
    <property type="match status" value="1"/>
</dbReference>
<dbReference type="InterPro" id="IPR012337">
    <property type="entry name" value="RNaseH-like_sf"/>
</dbReference>
<evidence type="ECO:0000256" key="1">
    <source>
        <dbReference type="ARBA" id="ARBA00022552"/>
    </source>
</evidence>
<dbReference type="GO" id="GO:0006364">
    <property type="term" value="P:rRNA processing"/>
    <property type="evidence" value="ECO:0007669"/>
    <property type="project" value="UniProtKB-KW"/>
</dbReference>
<protein>
    <recommendedName>
        <fullName evidence="5">Exonuclease domain-containing protein</fullName>
    </recommendedName>
</protein>
<feature type="domain" description="Exonuclease" evidence="5">
    <location>
        <begin position="1"/>
        <end position="119"/>
    </location>
</feature>
<sequence length="160" mass="18320">VTDYRTFVSGIESHHLENAPDINKVLDQVKEICKDKIIVGHSIKSDLKVLKLENHPYIQIRDTAKFKPLLLANFMKSPSLKTLAYNFLDLEIQTADHSSVEDAQATMALFRLFQGLWEDPQTGNIKNEFLPKSLQVKEKKVEVIEETKEEVVEVKIDAKE</sequence>
<evidence type="ECO:0000313" key="6">
    <source>
        <dbReference type="EMBL" id="KXN68092.1"/>
    </source>
</evidence>
<name>A0A137NZC8_CONC2</name>
<dbReference type="OrthoDB" id="8191639at2759"/>
<feature type="non-terminal residue" evidence="6">
    <location>
        <position position="1"/>
    </location>
</feature>
<dbReference type="Gene3D" id="3.30.420.10">
    <property type="entry name" value="Ribonuclease H-like superfamily/Ribonuclease H"/>
    <property type="match status" value="1"/>
</dbReference>
<evidence type="ECO:0000313" key="7">
    <source>
        <dbReference type="Proteomes" id="UP000070444"/>
    </source>
</evidence>
<dbReference type="GO" id="GO:0005634">
    <property type="term" value="C:nucleus"/>
    <property type="evidence" value="ECO:0007669"/>
    <property type="project" value="TreeGrafter"/>
</dbReference>
<dbReference type="STRING" id="796925.A0A137NZC8"/>
<comment type="function">
    <text evidence="4">Exoribonuclease involved in ribosome biosynthesis. Involved in the processing of ITS1, the internal transcribed spacer localized between the 18S and 5.8S rRNAs.</text>
</comment>
<keyword evidence="2" id="KW-0540">Nuclease</keyword>
<dbReference type="PANTHER" id="PTHR12801">
    <property type="entry name" value="RNA EXONUCLEASE REXO1 / RECO3 FAMILY MEMBER-RELATED"/>
    <property type="match status" value="1"/>
</dbReference>
<keyword evidence="3" id="KW-0378">Hydrolase</keyword>
<evidence type="ECO:0000256" key="2">
    <source>
        <dbReference type="ARBA" id="ARBA00022722"/>
    </source>
</evidence>
<dbReference type="Pfam" id="PF00929">
    <property type="entry name" value="RNase_T"/>
    <property type="match status" value="1"/>
</dbReference>
<evidence type="ECO:0000256" key="3">
    <source>
        <dbReference type="ARBA" id="ARBA00022801"/>
    </source>
</evidence>
<dbReference type="SMART" id="SM00479">
    <property type="entry name" value="EXOIII"/>
    <property type="match status" value="1"/>
</dbReference>
<evidence type="ECO:0000259" key="5">
    <source>
        <dbReference type="SMART" id="SM00479"/>
    </source>
</evidence>
<organism evidence="6 7">
    <name type="scientific">Conidiobolus coronatus (strain ATCC 28846 / CBS 209.66 / NRRL 28638)</name>
    <name type="common">Delacroixia coronata</name>
    <dbReference type="NCBI Taxonomy" id="796925"/>
    <lineage>
        <taxon>Eukaryota</taxon>
        <taxon>Fungi</taxon>
        <taxon>Fungi incertae sedis</taxon>
        <taxon>Zoopagomycota</taxon>
        <taxon>Entomophthoromycotina</taxon>
        <taxon>Entomophthoromycetes</taxon>
        <taxon>Entomophthorales</taxon>
        <taxon>Ancylistaceae</taxon>
        <taxon>Conidiobolus</taxon>
    </lineage>
</organism>
<dbReference type="InterPro" id="IPR013520">
    <property type="entry name" value="Ribonucl_H"/>
</dbReference>
<evidence type="ECO:0000256" key="4">
    <source>
        <dbReference type="ARBA" id="ARBA00025599"/>
    </source>
</evidence>
<dbReference type="EMBL" id="KQ964596">
    <property type="protein sequence ID" value="KXN68092.1"/>
    <property type="molecule type" value="Genomic_DNA"/>
</dbReference>
<dbReference type="GO" id="GO:0004527">
    <property type="term" value="F:exonuclease activity"/>
    <property type="evidence" value="ECO:0007669"/>
    <property type="project" value="InterPro"/>
</dbReference>
<gene>
    <name evidence="6" type="ORF">CONCODRAFT_42108</name>
</gene>
<dbReference type="GO" id="GO:0003676">
    <property type="term" value="F:nucleic acid binding"/>
    <property type="evidence" value="ECO:0007669"/>
    <property type="project" value="InterPro"/>
</dbReference>
<proteinExistence type="predicted"/>
<dbReference type="InterPro" id="IPR047021">
    <property type="entry name" value="REXO1/3/4-like"/>
</dbReference>
<dbReference type="AlphaFoldDB" id="A0A137NZC8"/>
<dbReference type="Proteomes" id="UP000070444">
    <property type="component" value="Unassembled WGS sequence"/>
</dbReference>
<keyword evidence="7" id="KW-1185">Reference proteome</keyword>
<dbReference type="InterPro" id="IPR036397">
    <property type="entry name" value="RNaseH_sf"/>
</dbReference>
<reference evidence="6 7" key="1">
    <citation type="journal article" date="2015" name="Genome Biol. Evol.">
        <title>Phylogenomic analyses indicate that early fungi evolved digesting cell walls of algal ancestors of land plants.</title>
        <authorList>
            <person name="Chang Y."/>
            <person name="Wang S."/>
            <person name="Sekimoto S."/>
            <person name="Aerts A.L."/>
            <person name="Choi C."/>
            <person name="Clum A."/>
            <person name="LaButti K.M."/>
            <person name="Lindquist E.A."/>
            <person name="Yee Ngan C."/>
            <person name="Ohm R.A."/>
            <person name="Salamov A.A."/>
            <person name="Grigoriev I.V."/>
            <person name="Spatafora J.W."/>
            <person name="Berbee M.L."/>
        </authorList>
    </citation>
    <scope>NUCLEOTIDE SEQUENCE [LARGE SCALE GENOMIC DNA]</scope>
    <source>
        <strain evidence="6 7">NRRL 28638</strain>
    </source>
</reference>